<accession>A0A6J5QSF7</accession>
<proteinExistence type="predicted"/>
<evidence type="ECO:0000313" key="4">
    <source>
        <dbReference type="EMBL" id="CAB4220816.1"/>
    </source>
</evidence>
<evidence type="ECO:0000313" key="1">
    <source>
        <dbReference type="EMBL" id="CAB4164142.1"/>
    </source>
</evidence>
<evidence type="ECO:0000313" key="2">
    <source>
        <dbReference type="EMBL" id="CAB4165617.1"/>
    </source>
</evidence>
<dbReference type="SUPFAM" id="SSF52266">
    <property type="entry name" value="SGNH hydrolase"/>
    <property type="match status" value="1"/>
</dbReference>
<reference evidence="3" key="1">
    <citation type="submission" date="2020-05" db="EMBL/GenBank/DDBJ databases">
        <authorList>
            <person name="Chiriac C."/>
            <person name="Salcher M."/>
            <person name="Ghai R."/>
            <person name="Kavagutti S V."/>
        </authorList>
    </citation>
    <scope>NUCLEOTIDE SEQUENCE</scope>
</reference>
<dbReference type="EMBL" id="LR797502">
    <property type="protein sequence ID" value="CAB4220816.1"/>
    <property type="molecule type" value="Genomic_DNA"/>
</dbReference>
<name>A0A6J5QSF7_9CAUD</name>
<sequence>MRILVCGDSFSVTDPDYPGLHWTEKILNFSPDFEVANLSYGGCSNAMINLQLLQGLNLNPDFVIISFTNEHRYELDNNINAIPTDLTPMGIATYQKTRYTTNVYTQDKEIARWMSSKCSDNFEKIKNYFYISFCIQTLKQRNIPFAFSLGGFEYKQDYTALINANYMYNFIKDYTDYELKTNLWFYHGGNSRPYFHVSSNEVQTLYANECINRITNIKKELTC</sequence>
<dbReference type="EMBL" id="LR796758">
    <property type="protein sequence ID" value="CAB4164142.1"/>
    <property type="molecule type" value="Genomic_DNA"/>
</dbReference>
<gene>
    <name evidence="3" type="ORF">UFOVP1146_78</name>
    <name evidence="4" type="ORF">UFOVP1638_66</name>
    <name evidence="1" type="ORF">UFOVP812_411</name>
    <name evidence="2" type="ORF">UFOVP818_153</name>
</gene>
<evidence type="ECO:0000313" key="3">
    <source>
        <dbReference type="EMBL" id="CAB4186732.1"/>
    </source>
</evidence>
<organism evidence="3">
    <name type="scientific">uncultured Caudovirales phage</name>
    <dbReference type="NCBI Taxonomy" id="2100421"/>
    <lineage>
        <taxon>Viruses</taxon>
        <taxon>Duplodnaviria</taxon>
        <taxon>Heunggongvirae</taxon>
        <taxon>Uroviricota</taxon>
        <taxon>Caudoviricetes</taxon>
        <taxon>Peduoviridae</taxon>
        <taxon>Maltschvirus</taxon>
        <taxon>Maltschvirus maltsch</taxon>
    </lineage>
</organism>
<protein>
    <submittedName>
        <fullName evidence="3">Uncharacterized protein</fullName>
    </submittedName>
</protein>
<dbReference type="EMBL" id="LR796776">
    <property type="protein sequence ID" value="CAB4165617.1"/>
    <property type="molecule type" value="Genomic_DNA"/>
</dbReference>
<dbReference type="EMBL" id="LR797099">
    <property type="protein sequence ID" value="CAB4186732.1"/>
    <property type="molecule type" value="Genomic_DNA"/>
</dbReference>